<reference evidence="1 2" key="1">
    <citation type="submission" date="2021-06" db="EMBL/GenBank/DDBJ databases">
        <title>Caerostris extrusa draft genome.</title>
        <authorList>
            <person name="Kono N."/>
            <person name="Arakawa K."/>
        </authorList>
    </citation>
    <scope>NUCLEOTIDE SEQUENCE [LARGE SCALE GENOMIC DNA]</scope>
</reference>
<evidence type="ECO:0000313" key="1">
    <source>
        <dbReference type="EMBL" id="GIY02740.1"/>
    </source>
</evidence>
<evidence type="ECO:0000313" key="2">
    <source>
        <dbReference type="Proteomes" id="UP001054945"/>
    </source>
</evidence>
<sequence>MSVDNPLFNSPASLSEMDVTCGQLLTTPRCFEMSVDNPLFKLCPAANLSEMDVTCGQVVNNSKIVLKCLIIIFSTSPAASLSEMDVTCGQLLTTPR</sequence>
<organism evidence="1 2">
    <name type="scientific">Caerostris extrusa</name>
    <name type="common">Bark spider</name>
    <name type="synonym">Caerostris bankana</name>
    <dbReference type="NCBI Taxonomy" id="172846"/>
    <lineage>
        <taxon>Eukaryota</taxon>
        <taxon>Metazoa</taxon>
        <taxon>Ecdysozoa</taxon>
        <taxon>Arthropoda</taxon>
        <taxon>Chelicerata</taxon>
        <taxon>Arachnida</taxon>
        <taxon>Araneae</taxon>
        <taxon>Araneomorphae</taxon>
        <taxon>Entelegynae</taxon>
        <taxon>Araneoidea</taxon>
        <taxon>Araneidae</taxon>
        <taxon>Caerostris</taxon>
    </lineage>
</organism>
<dbReference type="AlphaFoldDB" id="A0AAV4Q152"/>
<dbReference type="Proteomes" id="UP001054945">
    <property type="component" value="Unassembled WGS sequence"/>
</dbReference>
<dbReference type="EMBL" id="BPLR01005492">
    <property type="protein sequence ID" value="GIY02740.1"/>
    <property type="molecule type" value="Genomic_DNA"/>
</dbReference>
<name>A0AAV4Q152_CAEEX</name>
<comment type="caution">
    <text evidence="1">The sequence shown here is derived from an EMBL/GenBank/DDBJ whole genome shotgun (WGS) entry which is preliminary data.</text>
</comment>
<keyword evidence="2" id="KW-1185">Reference proteome</keyword>
<protein>
    <submittedName>
        <fullName evidence="1">Uncharacterized protein</fullName>
    </submittedName>
</protein>
<proteinExistence type="predicted"/>
<accession>A0AAV4Q152</accession>
<gene>
    <name evidence="1" type="ORF">CEXT_222701</name>
</gene>